<dbReference type="GO" id="GO:0005634">
    <property type="term" value="C:nucleus"/>
    <property type="evidence" value="ECO:0007669"/>
    <property type="project" value="UniProtKB-SubCell"/>
</dbReference>
<comment type="subcellular location">
    <subcellularLocation>
        <location evidence="1">Nucleus</location>
    </subcellularLocation>
</comment>
<keyword evidence="7" id="KW-1185">Reference proteome</keyword>
<protein>
    <recommendedName>
        <fullName evidence="8">Transcription factor domain-containing protein</fullName>
    </recommendedName>
</protein>
<dbReference type="GO" id="GO:0000976">
    <property type="term" value="F:transcription cis-regulatory region binding"/>
    <property type="evidence" value="ECO:0007669"/>
    <property type="project" value="TreeGrafter"/>
</dbReference>
<keyword evidence="4" id="KW-0804">Transcription</keyword>
<dbReference type="CDD" id="cd12148">
    <property type="entry name" value="fungal_TF_MHR"/>
    <property type="match status" value="1"/>
</dbReference>
<proteinExistence type="predicted"/>
<dbReference type="EMBL" id="JAJTJA010000012">
    <property type="protein sequence ID" value="KAH8691150.1"/>
    <property type="molecule type" value="Genomic_DNA"/>
</dbReference>
<evidence type="ECO:0000313" key="6">
    <source>
        <dbReference type="EMBL" id="KAH8691150.1"/>
    </source>
</evidence>
<evidence type="ECO:0000256" key="5">
    <source>
        <dbReference type="ARBA" id="ARBA00023242"/>
    </source>
</evidence>
<evidence type="ECO:0008006" key="8">
    <source>
        <dbReference type="Google" id="ProtNLM"/>
    </source>
</evidence>
<comment type="caution">
    <text evidence="6">The sequence shown here is derived from an EMBL/GenBank/DDBJ whole genome shotgun (WGS) entry which is preliminary data.</text>
</comment>
<keyword evidence="2" id="KW-0805">Transcription regulation</keyword>
<evidence type="ECO:0000256" key="1">
    <source>
        <dbReference type="ARBA" id="ARBA00004123"/>
    </source>
</evidence>
<evidence type="ECO:0000256" key="2">
    <source>
        <dbReference type="ARBA" id="ARBA00023015"/>
    </source>
</evidence>
<dbReference type="GeneID" id="70247451"/>
<evidence type="ECO:0000256" key="3">
    <source>
        <dbReference type="ARBA" id="ARBA00023125"/>
    </source>
</evidence>
<dbReference type="PANTHER" id="PTHR31845:SF21">
    <property type="entry name" value="REGULATORY PROTEIN LEU3"/>
    <property type="match status" value="1"/>
</dbReference>
<name>A0AAD4KGE6_9EURO</name>
<evidence type="ECO:0000313" key="7">
    <source>
        <dbReference type="Proteomes" id="UP001201262"/>
    </source>
</evidence>
<keyword evidence="5" id="KW-0539">Nucleus</keyword>
<dbReference type="Proteomes" id="UP001201262">
    <property type="component" value="Unassembled WGS sequence"/>
</dbReference>
<dbReference type="AlphaFoldDB" id="A0AAD4KGE6"/>
<organism evidence="6 7">
    <name type="scientific">Talaromyces proteolyticus</name>
    <dbReference type="NCBI Taxonomy" id="1131652"/>
    <lineage>
        <taxon>Eukaryota</taxon>
        <taxon>Fungi</taxon>
        <taxon>Dikarya</taxon>
        <taxon>Ascomycota</taxon>
        <taxon>Pezizomycotina</taxon>
        <taxon>Eurotiomycetes</taxon>
        <taxon>Eurotiomycetidae</taxon>
        <taxon>Eurotiales</taxon>
        <taxon>Trichocomaceae</taxon>
        <taxon>Talaromyces</taxon>
        <taxon>Talaromyces sect. Bacilispori</taxon>
    </lineage>
</organism>
<dbReference type="GO" id="GO:0000981">
    <property type="term" value="F:DNA-binding transcription factor activity, RNA polymerase II-specific"/>
    <property type="evidence" value="ECO:0007669"/>
    <property type="project" value="TreeGrafter"/>
</dbReference>
<dbReference type="InterPro" id="IPR051089">
    <property type="entry name" value="prtT"/>
</dbReference>
<sequence>MPITAGPHAVDDSPTAIHREESYTGFLLPPIETKQRALDDVMIPPEKINDCFALFFEHYCPIVPVLNAANDISPNAIYERCPFLFWSIITVGSQRYYEDPTIFSRLSSRIVALAFRYITERLTPLHTIEGLILLCAWPVPVTHMYRDTTHTIAGAALQLALQCGLHIVGEGQEFARTYIRENVAEKRYRANLWYYCLIICQSASIADGLPPLNVLDSFSFPRGRKEVTGLLSSRLLFQTRLHRIQVAAIFEIMQCAMGPTSDSNAVNAMIDVFDGRVREFESELCDGFDEFVLNSTRLHIATFRLMVNPEDMDNLGIIKLYSISRSVIEGATELDKRIGFSVYSTFYHLRSLLLAASLILKISRSHLSTQVDLVGGERSYFSVIQFARRRSVEPSDLDSRVVSILTQLWSSRLSSNLRDEDRSSRLIWTQESSVS</sequence>
<accession>A0AAD4KGE6</accession>
<reference evidence="6" key="1">
    <citation type="submission" date="2021-12" db="EMBL/GenBank/DDBJ databases">
        <title>Convergent genome expansion in fungi linked to evolution of root-endophyte symbiosis.</title>
        <authorList>
            <consortium name="DOE Joint Genome Institute"/>
            <person name="Ke Y.-H."/>
            <person name="Bonito G."/>
            <person name="Liao H.-L."/>
            <person name="Looney B."/>
            <person name="Rojas-Flechas A."/>
            <person name="Nash J."/>
            <person name="Hameed K."/>
            <person name="Schadt C."/>
            <person name="Martin F."/>
            <person name="Crous P.W."/>
            <person name="Miettinen O."/>
            <person name="Magnuson J.K."/>
            <person name="Labbe J."/>
            <person name="Jacobson D."/>
            <person name="Doktycz M.J."/>
            <person name="Veneault-Fourrey C."/>
            <person name="Kuo A."/>
            <person name="Mondo S."/>
            <person name="Calhoun S."/>
            <person name="Riley R."/>
            <person name="Ohm R."/>
            <person name="LaButti K."/>
            <person name="Andreopoulos B."/>
            <person name="Pangilinan J."/>
            <person name="Nolan M."/>
            <person name="Tritt A."/>
            <person name="Clum A."/>
            <person name="Lipzen A."/>
            <person name="Daum C."/>
            <person name="Barry K."/>
            <person name="Grigoriev I.V."/>
            <person name="Vilgalys R."/>
        </authorList>
    </citation>
    <scope>NUCLEOTIDE SEQUENCE</scope>
    <source>
        <strain evidence="6">PMI_201</strain>
    </source>
</reference>
<gene>
    <name evidence="6" type="ORF">BGW36DRAFT_387780</name>
</gene>
<keyword evidence="3" id="KW-0238">DNA-binding</keyword>
<dbReference type="RefSeq" id="XP_046067242.1">
    <property type="nucleotide sequence ID" value="XM_046217164.1"/>
</dbReference>
<dbReference type="PANTHER" id="PTHR31845">
    <property type="entry name" value="FINGER DOMAIN PROTEIN, PUTATIVE-RELATED"/>
    <property type="match status" value="1"/>
</dbReference>
<evidence type="ECO:0000256" key="4">
    <source>
        <dbReference type="ARBA" id="ARBA00023163"/>
    </source>
</evidence>